<accession>A0ABP2ETZ5</accession>
<organism evidence="1 2">
    <name type="scientific">Ajellomyces dermatitidis (strain ER-3 / ATCC MYA-2586)</name>
    <name type="common">Blastomyces dermatitidis</name>
    <dbReference type="NCBI Taxonomy" id="559297"/>
    <lineage>
        <taxon>Eukaryota</taxon>
        <taxon>Fungi</taxon>
        <taxon>Dikarya</taxon>
        <taxon>Ascomycota</taxon>
        <taxon>Pezizomycotina</taxon>
        <taxon>Eurotiomycetes</taxon>
        <taxon>Eurotiomycetidae</taxon>
        <taxon>Onygenales</taxon>
        <taxon>Ajellomycetaceae</taxon>
        <taxon>Blastomyces</taxon>
    </lineage>
</organism>
<gene>
    <name evidence="1" type="ORF">BDCG_02476</name>
</gene>
<name>A0ABP2ETZ5_AJEDR</name>
<proteinExistence type="predicted"/>
<evidence type="ECO:0000313" key="2">
    <source>
        <dbReference type="Proteomes" id="UP000002039"/>
    </source>
</evidence>
<dbReference type="Proteomes" id="UP000002039">
    <property type="component" value="Unassembled WGS sequence"/>
</dbReference>
<protein>
    <submittedName>
        <fullName evidence="1">Uncharacterized protein</fullName>
    </submittedName>
</protein>
<evidence type="ECO:0000313" key="1">
    <source>
        <dbReference type="EMBL" id="EEQ87356.1"/>
    </source>
</evidence>
<dbReference type="GeneID" id="69024896"/>
<keyword evidence="2" id="KW-1185">Reference proteome</keyword>
<dbReference type="RefSeq" id="XP_045274690.1">
    <property type="nucleotide sequence ID" value="XM_045418016.1"/>
</dbReference>
<dbReference type="EMBL" id="EQ999975">
    <property type="protein sequence ID" value="EEQ87356.1"/>
    <property type="molecule type" value="Genomic_DNA"/>
</dbReference>
<sequence>MDELAGVLTWLKPNPAHESTNDGLKFRESRDQMMAVPSYSENHTKFHRCKGCERLSDADWQLSHSKRAVPYSFELEQEDRRQTDAFRSSDAFRVPNVALVEMGNNGEC</sequence>
<reference evidence="2" key="1">
    <citation type="journal article" date="2015" name="PLoS Genet.">
        <title>The dynamic genome and transcriptome of the human fungal pathogen Blastomyces and close relative Emmonsia.</title>
        <authorList>
            <person name="Munoz J.F."/>
            <person name="Gauthier G.M."/>
            <person name="Desjardins C.A."/>
            <person name="Gallo J.E."/>
            <person name="Holder J."/>
            <person name="Sullivan T.D."/>
            <person name="Marty A.J."/>
            <person name="Carmen J.C."/>
            <person name="Chen Z."/>
            <person name="Ding L."/>
            <person name="Gujja S."/>
            <person name="Magrini V."/>
            <person name="Misas E."/>
            <person name="Mitreva M."/>
            <person name="Priest M."/>
            <person name="Saif S."/>
            <person name="Whiston E.A."/>
            <person name="Young S."/>
            <person name="Zeng Q."/>
            <person name="Goldman W.E."/>
            <person name="Mardis E.R."/>
            <person name="Taylor J.W."/>
            <person name="McEwen J.G."/>
            <person name="Clay O.K."/>
            <person name="Klein B.S."/>
            <person name="Cuomo C.A."/>
        </authorList>
    </citation>
    <scope>NUCLEOTIDE SEQUENCE [LARGE SCALE GENOMIC DNA]</scope>
    <source>
        <strain evidence="2">ER-3 / ATCC MYA-2586</strain>
    </source>
</reference>